<proteinExistence type="inferred from homology"/>
<feature type="domain" description="T-SNARE coiled-coil homology" evidence="9">
    <location>
        <begin position="368"/>
        <end position="430"/>
    </location>
</feature>
<feature type="domain" description="Methyl-accepting transducer" evidence="8">
    <location>
        <begin position="181"/>
        <end position="431"/>
    </location>
</feature>
<dbReference type="Gene3D" id="3.30.450.20">
    <property type="entry name" value="PAS domain"/>
    <property type="match status" value="1"/>
</dbReference>
<dbReference type="STRING" id="1122184.SAMN02745176_00911"/>
<dbReference type="PROSITE" id="PS50885">
    <property type="entry name" value="HAMP"/>
    <property type="match status" value="1"/>
</dbReference>
<evidence type="ECO:0000256" key="5">
    <source>
        <dbReference type="PROSITE-ProRule" id="PRU00284"/>
    </source>
</evidence>
<gene>
    <name evidence="11" type="ORF">SAMN02745176_00911</name>
</gene>
<comment type="similarity">
    <text evidence="4">Belongs to the methyl-accepting chemotaxis (MCP) protein family.</text>
</comment>
<keyword evidence="2" id="KW-0997">Cell inner membrane</keyword>
<evidence type="ECO:0000256" key="7">
    <source>
        <dbReference type="SAM" id="Phobius"/>
    </source>
</evidence>
<dbReference type="CDD" id="cd06225">
    <property type="entry name" value="HAMP"/>
    <property type="match status" value="1"/>
</dbReference>
<feature type="transmembrane region" description="Helical" evidence="7">
    <location>
        <begin position="85"/>
        <end position="107"/>
    </location>
</feature>
<dbReference type="OrthoDB" id="9760371at2"/>
<keyword evidence="7" id="KW-1133">Transmembrane helix</keyword>
<dbReference type="EMBL" id="FQZS01000006">
    <property type="protein sequence ID" value="SHI65742.1"/>
    <property type="molecule type" value="Genomic_DNA"/>
</dbReference>
<dbReference type="SMART" id="SM00283">
    <property type="entry name" value="MA"/>
    <property type="match status" value="1"/>
</dbReference>
<feature type="coiled-coil region" evidence="6">
    <location>
        <begin position="235"/>
        <end position="262"/>
    </location>
</feature>
<evidence type="ECO:0000256" key="3">
    <source>
        <dbReference type="ARBA" id="ARBA00023224"/>
    </source>
</evidence>
<organism evidence="11 12">
    <name type="scientific">Lutispora thermophila DSM 19022</name>
    <dbReference type="NCBI Taxonomy" id="1122184"/>
    <lineage>
        <taxon>Bacteria</taxon>
        <taxon>Bacillati</taxon>
        <taxon>Bacillota</taxon>
        <taxon>Clostridia</taxon>
        <taxon>Lutisporales</taxon>
        <taxon>Lutisporaceae</taxon>
        <taxon>Lutispora</taxon>
    </lineage>
</organism>
<dbReference type="RefSeq" id="WP_073025047.1">
    <property type="nucleotide sequence ID" value="NZ_FQZS01000006.1"/>
</dbReference>
<keyword evidence="6" id="KW-0175">Coiled coil</keyword>
<dbReference type="PANTHER" id="PTHR32089:SF112">
    <property type="entry name" value="LYSOZYME-LIKE PROTEIN-RELATED"/>
    <property type="match status" value="1"/>
</dbReference>
<accession>A0A1M6CXI7</accession>
<dbReference type="InterPro" id="IPR000727">
    <property type="entry name" value="T_SNARE_dom"/>
</dbReference>
<dbReference type="Gene3D" id="1.10.8.500">
    <property type="entry name" value="HAMP domain in histidine kinase"/>
    <property type="match status" value="1"/>
</dbReference>
<keyword evidence="3 5" id="KW-0807">Transducer</keyword>
<dbReference type="InterPro" id="IPR004089">
    <property type="entry name" value="MCPsignal_dom"/>
</dbReference>
<dbReference type="GO" id="GO:0007165">
    <property type="term" value="P:signal transduction"/>
    <property type="evidence" value="ECO:0007669"/>
    <property type="project" value="UniProtKB-KW"/>
</dbReference>
<evidence type="ECO:0000256" key="2">
    <source>
        <dbReference type="ARBA" id="ARBA00022519"/>
    </source>
</evidence>
<keyword evidence="2" id="KW-1003">Cell membrane</keyword>
<dbReference type="CDD" id="cd18774">
    <property type="entry name" value="PDC2_HK_sensor"/>
    <property type="match status" value="1"/>
</dbReference>
<sequence length="468" mass="50587">STDVYVLSRQGTVLAHPNMEYVQNQEDFNSLEFIQAGLAGQNATLKTANIEGEEVIVSHALNQQAGWLIAVETPVAMAMSSSYKLLNVCVAMLIAAAIIVGLLGFYFSRRFTKPLVDVSSIIKTIADGDLKDFEVKVNTKDEIGELYHSLKTMTENLRGLVSNIQSVASNLASHSLQLSSTTEETTQSLTQVVTTINEMAQGNSDQAEMVQDSTNAIAKVNEIVSEAAGRTEVAADKAKESLELAREGQMALERQSQKIEENNKYTNAVGESIHHLATMADEIRNIIGAINSIAEQTNLLALNASIEAARAGEAGRGFAVVAEEIRKLAEQSSDSTKKIEEIVNGINDRVDETVRNMNQAKESVLVVESSAEDTKESFDKILGSIAELAQIAYEVSAALDEVNKQSDEVTKQATNISAVVEEASASMEEISASSEEQLASMETIAQSASQLEYVAQELLGEVNKFKLQ</sequence>
<dbReference type="Pfam" id="PF00672">
    <property type="entry name" value="HAMP"/>
    <property type="match status" value="1"/>
</dbReference>
<evidence type="ECO:0000256" key="4">
    <source>
        <dbReference type="ARBA" id="ARBA00029447"/>
    </source>
</evidence>
<evidence type="ECO:0000313" key="11">
    <source>
        <dbReference type="EMBL" id="SHI65742.1"/>
    </source>
</evidence>
<evidence type="ECO:0000256" key="1">
    <source>
        <dbReference type="ARBA" id="ARBA00004429"/>
    </source>
</evidence>
<feature type="domain" description="HAMP" evidence="10">
    <location>
        <begin position="109"/>
        <end position="162"/>
    </location>
</feature>
<dbReference type="Pfam" id="PF00015">
    <property type="entry name" value="MCPsignal"/>
    <property type="match status" value="1"/>
</dbReference>
<dbReference type="AlphaFoldDB" id="A0A1M6CXI7"/>
<protein>
    <submittedName>
        <fullName evidence="11">Methyl-accepting chemotaxis sensory transducer with Cache sensor</fullName>
    </submittedName>
</protein>
<reference evidence="11 12" key="1">
    <citation type="submission" date="2016-11" db="EMBL/GenBank/DDBJ databases">
        <authorList>
            <person name="Jaros S."/>
            <person name="Januszkiewicz K."/>
            <person name="Wedrychowicz H."/>
        </authorList>
    </citation>
    <scope>NUCLEOTIDE SEQUENCE [LARGE SCALE GENOMIC DNA]</scope>
    <source>
        <strain evidence="11 12">DSM 19022</strain>
    </source>
</reference>
<dbReference type="SUPFAM" id="SSF58104">
    <property type="entry name" value="Methyl-accepting chemotaxis protein (MCP) signaling domain"/>
    <property type="match status" value="1"/>
</dbReference>
<keyword evidence="12" id="KW-1185">Reference proteome</keyword>
<dbReference type="InterPro" id="IPR003660">
    <property type="entry name" value="HAMP_dom"/>
</dbReference>
<dbReference type="SMART" id="SM00304">
    <property type="entry name" value="HAMP"/>
    <property type="match status" value="1"/>
</dbReference>
<dbReference type="Gene3D" id="1.10.287.950">
    <property type="entry name" value="Methyl-accepting chemotaxis protein"/>
    <property type="match status" value="1"/>
</dbReference>
<comment type="subcellular location">
    <subcellularLocation>
        <location evidence="1">Cell inner membrane</location>
        <topology evidence="1">Multi-pass membrane protein</topology>
    </subcellularLocation>
</comment>
<evidence type="ECO:0000259" key="8">
    <source>
        <dbReference type="PROSITE" id="PS50111"/>
    </source>
</evidence>
<evidence type="ECO:0000313" key="12">
    <source>
        <dbReference type="Proteomes" id="UP000184442"/>
    </source>
</evidence>
<evidence type="ECO:0000259" key="10">
    <source>
        <dbReference type="PROSITE" id="PS50885"/>
    </source>
</evidence>
<evidence type="ECO:0000259" key="9">
    <source>
        <dbReference type="PROSITE" id="PS50192"/>
    </source>
</evidence>
<feature type="non-terminal residue" evidence="11">
    <location>
        <position position="1"/>
    </location>
</feature>
<evidence type="ECO:0000256" key="6">
    <source>
        <dbReference type="SAM" id="Coils"/>
    </source>
</evidence>
<keyword evidence="7" id="KW-0472">Membrane</keyword>
<dbReference type="PANTHER" id="PTHR32089">
    <property type="entry name" value="METHYL-ACCEPTING CHEMOTAXIS PROTEIN MCPB"/>
    <property type="match status" value="1"/>
</dbReference>
<keyword evidence="7" id="KW-0812">Transmembrane</keyword>
<dbReference type="Proteomes" id="UP000184442">
    <property type="component" value="Unassembled WGS sequence"/>
</dbReference>
<name>A0A1M6CXI7_9FIRM</name>
<dbReference type="PROSITE" id="PS50192">
    <property type="entry name" value="T_SNARE"/>
    <property type="match status" value="1"/>
</dbReference>
<dbReference type="PROSITE" id="PS50111">
    <property type="entry name" value="CHEMOTAXIS_TRANSDUC_2"/>
    <property type="match status" value="1"/>
</dbReference>
<dbReference type="GO" id="GO:0005886">
    <property type="term" value="C:plasma membrane"/>
    <property type="evidence" value="ECO:0007669"/>
    <property type="project" value="UniProtKB-SubCell"/>
</dbReference>